<dbReference type="STRING" id="1414854.GQ61_03955"/>
<keyword evidence="2" id="KW-1185">Reference proteome</keyword>
<dbReference type="InterPro" id="IPR027417">
    <property type="entry name" value="P-loop_NTPase"/>
</dbReference>
<name>A0A1W6N4A6_9PROT</name>
<organism evidence="1 2">
    <name type="scientific">Candidatus Nucleicultrix amoebiphila FS5</name>
    <dbReference type="NCBI Taxonomy" id="1414854"/>
    <lineage>
        <taxon>Bacteria</taxon>
        <taxon>Pseudomonadati</taxon>
        <taxon>Pseudomonadota</taxon>
        <taxon>Alphaproteobacteria</taxon>
        <taxon>Holosporales</taxon>
        <taxon>Candidatus Nucleicultricaceae</taxon>
        <taxon>Candidatus Nucleicultrix</taxon>
    </lineage>
</organism>
<evidence type="ECO:0000313" key="2">
    <source>
        <dbReference type="Proteomes" id="UP000237351"/>
    </source>
</evidence>
<proteinExistence type="predicted"/>
<sequence>MKTKKNQRIFIFGPAGAGKSTLSKILTKKTNIPTYHLDCLYWLPGWKRTEDPIWYDKLHKILTQPSWIIEGMLQDFELRAQSAYTIYVLDFPLWLCLWRATKRTLQHKRRVRECRPKGCSDKFSWLLFKAIFKYYLRRKTYFEYFAKHQKDKKIKIFKSPRELDDFLRKLHK</sequence>
<evidence type="ECO:0008006" key="3">
    <source>
        <dbReference type="Google" id="ProtNLM"/>
    </source>
</evidence>
<dbReference type="InterPro" id="IPR052922">
    <property type="entry name" value="Cytidylate_Kinase-2"/>
</dbReference>
<dbReference type="PANTHER" id="PTHR37816">
    <property type="entry name" value="YALI0E33011P"/>
    <property type="match status" value="1"/>
</dbReference>
<dbReference type="AlphaFoldDB" id="A0A1W6N4A6"/>
<dbReference type="EMBL" id="CP008743">
    <property type="protein sequence ID" value="ARN84606.1"/>
    <property type="molecule type" value="Genomic_DNA"/>
</dbReference>
<dbReference type="SUPFAM" id="SSF52540">
    <property type="entry name" value="P-loop containing nucleoside triphosphate hydrolases"/>
    <property type="match status" value="1"/>
</dbReference>
<dbReference type="KEGG" id="naf:GQ61_03955"/>
<dbReference type="PANTHER" id="PTHR37816:SF3">
    <property type="entry name" value="MODULATES DNA TOPOLOGY"/>
    <property type="match status" value="1"/>
</dbReference>
<accession>A0A1W6N4A6</accession>
<dbReference type="OrthoDB" id="7210594at2"/>
<protein>
    <recommendedName>
        <fullName evidence="3">Adenylate kinase</fullName>
    </recommendedName>
</protein>
<reference evidence="1 2" key="1">
    <citation type="submission" date="2014-06" db="EMBL/GenBank/DDBJ databases">
        <title>The genome of the endonuclear symbiont Nucleicultrix amoebiphila.</title>
        <authorList>
            <person name="Schulz F."/>
            <person name="Horn M."/>
        </authorList>
    </citation>
    <scope>NUCLEOTIDE SEQUENCE [LARGE SCALE GENOMIC DNA]</scope>
    <source>
        <strain evidence="1 2">FS5</strain>
    </source>
</reference>
<dbReference type="Gene3D" id="3.40.50.300">
    <property type="entry name" value="P-loop containing nucleotide triphosphate hydrolases"/>
    <property type="match status" value="1"/>
</dbReference>
<evidence type="ECO:0000313" key="1">
    <source>
        <dbReference type="EMBL" id="ARN84606.1"/>
    </source>
</evidence>
<dbReference type="RefSeq" id="WP_085784052.1">
    <property type="nucleotide sequence ID" value="NZ_CP008743.1"/>
</dbReference>
<dbReference type="Proteomes" id="UP000237351">
    <property type="component" value="Chromosome"/>
</dbReference>
<gene>
    <name evidence="1" type="ORF">GQ61_03955</name>
</gene>